<dbReference type="InterPro" id="IPR003607">
    <property type="entry name" value="HD/PDEase_dom"/>
</dbReference>
<evidence type="ECO:0000259" key="1">
    <source>
        <dbReference type="Pfam" id="PF01966"/>
    </source>
</evidence>
<dbReference type="AlphaFoldDB" id="A0A1M4Y8N6"/>
<dbReference type="Proteomes" id="UP000184295">
    <property type="component" value="Unassembled WGS sequence"/>
</dbReference>
<gene>
    <name evidence="2" type="ORF">SAMN02745225_02271</name>
</gene>
<reference evidence="3" key="1">
    <citation type="submission" date="2016-11" db="EMBL/GenBank/DDBJ databases">
        <authorList>
            <person name="Varghese N."/>
            <person name="Submissions S."/>
        </authorList>
    </citation>
    <scope>NUCLEOTIDE SEQUENCE [LARGE SCALE GENOMIC DNA]</scope>
    <source>
        <strain evidence="3">DSM 19514</strain>
    </source>
</reference>
<evidence type="ECO:0000313" key="2">
    <source>
        <dbReference type="EMBL" id="SHF02010.1"/>
    </source>
</evidence>
<organism evidence="2 3">
    <name type="scientific">Ferrithrix thermotolerans DSM 19514</name>
    <dbReference type="NCBI Taxonomy" id="1121881"/>
    <lineage>
        <taxon>Bacteria</taxon>
        <taxon>Bacillati</taxon>
        <taxon>Actinomycetota</taxon>
        <taxon>Acidimicrobiia</taxon>
        <taxon>Acidimicrobiales</taxon>
        <taxon>Acidimicrobiaceae</taxon>
        <taxon>Ferrithrix</taxon>
    </lineage>
</organism>
<dbReference type="EMBL" id="FQUL01000058">
    <property type="protein sequence ID" value="SHF02010.1"/>
    <property type="molecule type" value="Genomic_DNA"/>
</dbReference>
<dbReference type="Pfam" id="PF01966">
    <property type="entry name" value="HD"/>
    <property type="match status" value="1"/>
</dbReference>
<dbReference type="SUPFAM" id="SSF109604">
    <property type="entry name" value="HD-domain/PDEase-like"/>
    <property type="match status" value="1"/>
</dbReference>
<proteinExistence type="predicted"/>
<accession>A0A1M4Y8N6</accession>
<protein>
    <submittedName>
        <fullName evidence="2">HD domain-containing protein</fullName>
    </submittedName>
</protein>
<evidence type="ECO:0000313" key="3">
    <source>
        <dbReference type="Proteomes" id="UP000184295"/>
    </source>
</evidence>
<dbReference type="STRING" id="1121881.SAMN02745225_02271"/>
<dbReference type="InterPro" id="IPR006674">
    <property type="entry name" value="HD_domain"/>
</dbReference>
<dbReference type="CDD" id="cd00077">
    <property type="entry name" value="HDc"/>
    <property type="match status" value="1"/>
</dbReference>
<sequence>MILAKELLDGLDRRWSHVMRVAARAEELAATLFEDISQGEVLVMAAWLHDIGYAGTLAKTGFHHLDGANYLEEIGEHRLACLVAHHSSGTQEGHLRGLDQEMSRFPVEPGLISDCLTYCDLSNGPDGQPMELTQRIDEVERRYGKDDVVPQGLRLAYPQLAKSFTHVELLCSQVGSSE</sequence>
<dbReference type="Gene3D" id="1.10.3210.10">
    <property type="entry name" value="Hypothetical protein af1432"/>
    <property type="match status" value="1"/>
</dbReference>
<feature type="domain" description="HD" evidence="1">
    <location>
        <begin position="14"/>
        <end position="91"/>
    </location>
</feature>
<name>A0A1M4Y8N6_9ACTN</name>
<keyword evidence="3" id="KW-1185">Reference proteome</keyword>